<keyword evidence="3" id="KW-1185">Reference proteome</keyword>
<accession>A0A9L6KDY4</accession>
<reference evidence="1" key="3">
    <citation type="submission" date="2025-08" db="UniProtKB">
        <authorList>
            <consortium name="Ensembl"/>
        </authorList>
    </citation>
    <scope>IDENTIFICATION</scope>
    <source>
        <strain evidence="1">C57BL/6J</strain>
    </source>
</reference>
<evidence type="ECO:0000313" key="1">
    <source>
        <dbReference type="Ensembl" id="ENSMUSP00000159621.1"/>
    </source>
</evidence>
<protein>
    <submittedName>
        <fullName evidence="1">Predicted gene, 58608</fullName>
    </submittedName>
</protein>
<gene>
    <name evidence="1 2" type="primary">Gm58608</name>
</gene>
<dbReference type="AlphaFoldDB" id="A0A9L6KDY4"/>
<dbReference type="Proteomes" id="UP000000589">
    <property type="component" value="Chromosome 12"/>
</dbReference>
<evidence type="ECO:0000313" key="3">
    <source>
        <dbReference type="Proteomes" id="UP000000589"/>
    </source>
</evidence>
<evidence type="ECO:0000313" key="2">
    <source>
        <dbReference type="MGI" id="MGI:7800301"/>
    </source>
</evidence>
<proteinExistence type="predicted"/>
<dbReference type="AGR" id="MGI:7800301"/>
<reference evidence="1 3" key="2">
    <citation type="journal article" date="2011" name="PLoS Biol.">
        <title>Modernizing reference genome assemblies.</title>
        <authorList>
            <person name="Church D.M."/>
            <person name="Schneider V.A."/>
            <person name="Graves T."/>
            <person name="Auger K."/>
            <person name="Cunningham F."/>
            <person name="Bouk N."/>
            <person name="Chen H.C."/>
            <person name="Agarwala R."/>
            <person name="McLaren W.M."/>
            <person name="Ritchie G.R."/>
            <person name="Albracht D."/>
            <person name="Kremitzki M."/>
            <person name="Rock S."/>
            <person name="Kotkiewicz H."/>
            <person name="Kremitzki C."/>
            <person name="Wollam A."/>
            <person name="Trani L."/>
            <person name="Fulton L."/>
            <person name="Fulton R."/>
            <person name="Matthews L."/>
            <person name="Whitehead S."/>
            <person name="Chow W."/>
            <person name="Torrance J."/>
            <person name="Dunn M."/>
            <person name="Harden G."/>
            <person name="Threadgold G."/>
            <person name="Wood J."/>
            <person name="Collins J."/>
            <person name="Heath P."/>
            <person name="Griffiths G."/>
            <person name="Pelan S."/>
            <person name="Grafham D."/>
            <person name="Eichler E.E."/>
            <person name="Weinstock G."/>
            <person name="Mardis E.R."/>
            <person name="Wilson R.K."/>
            <person name="Howe K."/>
            <person name="Flicek P."/>
            <person name="Hubbard T."/>
        </authorList>
    </citation>
    <scope>NUCLEOTIDE SEQUENCE [LARGE SCALE GENOMIC DNA]</scope>
    <source>
        <strain evidence="1 3">C57BL/6J</strain>
    </source>
</reference>
<reference evidence="1" key="4">
    <citation type="submission" date="2025-09" db="UniProtKB">
        <authorList>
            <consortium name="Ensembl"/>
        </authorList>
    </citation>
    <scope>IDENTIFICATION</scope>
    <source>
        <strain evidence="1">C57BL/6J</strain>
    </source>
</reference>
<name>A0A9L6KDY4_MOUSE</name>
<reference evidence="1 3" key="1">
    <citation type="journal article" date="2009" name="PLoS Biol.">
        <title>Lineage-specific biology revealed by a finished genome assembly of the mouse.</title>
        <authorList>
            <consortium name="Mouse Genome Sequencing Consortium"/>
            <person name="Church D.M."/>
            <person name="Goodstadt L."/>
            <person name="Hillier L.W."/>
            <person name="Zody M.C."/>
            <person name="Goldstein S."/>
            <person name="She X."/>
            <person name="Bult C.J."/>
            <person name="Agarwala R."/>
            <person name="Cherry J.L."/>
            <person name="DiCuccio M."/>
            <person name="Hlavina W."/>
            <person name="Kapustin Y."/>
            <person name="Meric P."/>
            <person name="Maglott D."/>
            <person name="Birtle Z."/>
            <person name="Marques A.C."/>
            <person name="Graves T."/>
            <person name="Zhou S."/>
            <person name="Teague B."/>
            <person name="Potamousis K."/>
            <person name="Churas C."/>
            <person name="Place M."/>
            <person name="Herschleb J."/>
            <person name="Runnheim R."/>
            <person name="Forrest D."/>
            <person name="Amos-Landgraf J."/>
            <person name="Schwartz D.C."/>
            <person name="Cheng Z."/>
            <person name="Lindblad-Toh K."/>
            <person name="Eichler E.E."/>
            <person name="Ponting C.P."/>
        </authorList>
    </citation>
    <scope>NUCLEOTIDE SEQUENCE [LARGE SCALE GENOMIC DNA]</scope>
    <source>
        <strain evidence="1 3">C57BL/6J</strain>
    </source>
</reference>
<dbReference type="MGI" id="MGI:7800301">
    <property type="gene designation" value="Gm58608"/>
</dbReference>
<dbReference type="Ensembl" id="ENSMUST00000249241.1">
    <property type="protein sequence ID" value="ENSMUSP00000159621.1"/>
    <property type="gene ID" value="ENSMUSG00000121570.1"/>
</dbReference>
<organism evidence="1 3">
    <name type="scientific">Mus musculus</name>
    <name type="common">Mouse</name>
    <dbReference type="NCBI Taxonomy" id="10090"/>
    <lineage>
        <taxon>Eukaryota</taxon>
        <taxon>Metazoa</taxon>
        <taxon>Chordata</taxon>
        <taxon>Craniata</taxon>
        <taxon>Vertebrata</taxon>
        <taxon>Euteleostomi</taxon>
        <taxon>Mammalia</taxon>
        <taxon>Eutheria</taxon>
        <taxon>Euarchontoglires</taxon>
        <taxon>Glires</taxon>
        <taxon>Rodentia</taxon>
        <taxon>Myomorpha</taxon>
        <taxon>Muroidea</taxon>
        <taxon>Muridae</taxon>
        <taxon>Murinae</taxon>
        <taxon>Mus</taxon>
        <taxon>Mus</taxon>
    </lineage>
</organism>
<dbReference type="GeneTree" id="ENSGT01150000290743"/>
<sequence>MSLFDENELLRSHWYLYWGNIAYKQEAYSLSGENFFMSETENSCSRLCHPFFSRQKIPKSCNQRSLHLIDKVTNKPKCLSTSTAACQTSSIATRCPV</sequence>